<dbReference type="RefSeq" id="WP_054210244.1">
    <property type="nucleotide sequence ID" value="NZ_LGSZ01000048.1"/>
</dbReference>
<dbReference type="OrthoDB" id="8719825at2"/>
<dbReference type="Pfam" id="PF18925">
    <property type="entry name" value="DUF5675"/>
    <property type="match status" value="1"/>
</dbReference>
<evidence type="ECO:0000313" key="2">
    <source>
        <dbReference type="EMBL" id="KPH79579.1"/>
    </source>
</evidence>
<name>A0A0N1F530_9HYPH</name>
<dbReference type="InterPro" id="IPR043732">
    <property type="entry name" value="DUF5675"/>
</dbReference>
<dbReference type="AlphaFoldDB" id="A0A0N1F530"/>
<dbReference type="Proteomes" id="UP000037822">
    <property type="component" value="Unassembled WGS sequence"/>
</dbReference>
<organism evidence="2 3">
    <name type="scientific">Bosea vaviloviae</name>
    <dbReference type="NCBI Taxonomy" id="1526658"/>
    <lineage>
        <taxon>Bacteria</taxon>
        <taxon>Pseudomonadati</taxon>
        <taxon>Pseudomonadota</taxon>
        <taxon>Alphaproteobacteria</taxon>
        <taxon>Hyphomicrobiales</taxon>
        <taxon>Boseaceae</taxon>
        <taxon>Bosea</taxon>
    </lineage>
</organism>
<sequence>MQMTLKRTILTQASTVGKLSINGKFFCYTIEDRITLQKIDANSAIPAGTYAVIINESPRFKRKMPRLLDVPDFTGILIHWGNKAGDTEGCILVGNTVSKNFIGNSRATFNKIYKRIDDALAQGPVTITIS</sequence>
<dbReference type="PATRIC" id="fig|1526658.3.peg.145"/>
<dbReference type="EMBL" id="LGSZ01000048">
    <property type="protein sequence ID" value="KPH79579.1"/>
    <property type="molecule type" value="Genomic_DNA"/>
</dbReference>
<comment type="caution">
    <text evidence="2">The sequence shown here is derived from an EMBL/GenBank/DDBJ whole genome shotgun (WGS) entry which is preliminary data.</text>
</comment>
<accession>A0A0N1F530</accession>
<gene>
    <name evidence="2" type="ORF">AE618_16990</name>
</gene>
<evidence type="ECO:0000313" key="3">
    <source>
        <dbReference type="Proteomes" id="UP000037822"/>
    </source>
</evidence>
<keyword evidence="3" id="KW-1185">Reference proteome</keyword>
<evidence type="ECO:0000259" key="1">
    <source>
        <dbReference type="Pfam" id="PF18925"/>
    </source>
</evidence>
<proteinExistence type="predicted"/>
<reference evidence="2 3" key="1">
    <citation type="submission" date="2015-07" db="EMBL/GenBank/DDBJ databases">
        <title>Whole genome sequencing of Bosea vaviloviae isolated from cave pool.</title>
        <authorList>
            <person name="Tan N.E.H."/>
            <person name="Lee Y.P."/>
            <person name="Gan H.M."/>
            <person name="Barton H."/>
            <person name="Savka M.A."/>
        </authorList>
    </citation>
    <scope>NUCLEOTIDE SEQUENCE [LARGE SCALE GENOMIC DNA]</scope>
    <source>
        <strain evidence="2 3">SD260</strain>
    </source>
</reference>
<feature type="domain" description="DUF5675" evidence="1">
    <location>
        <begin position="4"/>
        <end position="117"/>
    </location>
</feature>
<protein>
    <recommendedName>
        <fullName evidence="1">DUF5675 domain-containing protein</fullName>
    </recommendedName>
</protein>